<evidence type="ECO:0008006" key="4">
    <source>
        <dbReference type="Google" id="ProtNLM"/>
    </source>
</evidence>
<keyword evidence="1" id="KW-0472">Membrane</keyword>
<evidence type="ECO:0000256" key="1">
    <source>
        <dbReference type="SAM" id="Phobius"/>
    </source>
</evidence>
<gene>
    <name evidence="2" type="ORF">ACFSJC_08130</name>
</gene>
<feature type="transmembrane region" description="Helical" evidence="1">
    <location>
        <begin position="67"/>
        <end position="89"/>
    </location>
</feature>
<keyword evidence="3" id="KW-1185">Reference proteome</keyword>
<evidence type="ECO:0000313" key="3">
    <source>
        <dbReference type="Proteomes" id="UP001597337"/>
    </source>
</evidence>
<name>A0ABW4Y6Z1_9GAMM</name>
<protein>
    <recommendedName>
        <fullName evidence="4">Cation:proton antiporter</fullName>
    </recommendedName>
</protein>
<sequence length="100" mass="10726">MPVILETLTQGIALVATVLGATGFYLGLARQQFLARPLSGARSRVQAMGLLLLAWCCWMATQRPATACFTLLTVSMISFILLPVVAALWRSAAEARSSDV</sequence>
<feature type="transmembrane region" description="Helical" evidence="1">
    <location>
        <begin position="12"/>
        <end position="29"/>
    </location>
</feature>
<proteinExistence type="predicted"/>
<dbReference type="Proteomes" id="UP001597337">
    <property type="component" value="Unassembled WGS sequence"/>
</dbReference>
<evidence type="ECO:0000313" key="2">
    <source>
        <dbReference type="EMBL" id="MFD2111804.1"/>
    </source>
</evidence>
<keyword evidence="1" id="KW-1133">Transmembrane helix</keyword>
<comment type="caution">
    <text evidence="2">The sequence shown here is derived from an EMBL/GenBank/DDBJ whole genome shotgun (WGS) entry which is preliminary data.</text>
</comment>
<reference evidence="3" key="1">
    <citation type="journal article" date="2019" name="Int. J. Syst. Evol. Microbiol.">
        <title>The Global Catalogue of Microorganisms (GCM) 10K type strain sequencing project: providing services to taxonomists for standard genome sequencing and annotation.</title>
        <authorList>
            <consortium name="The Broad Institute Genomics Platform"/>
            <consortium name="The Broad Institute Genome Sequencing Center for Infectious Disease"/>
            <person name="Wu L."/>
            <person name="Ma J."/>
        </authorList>
    </citation>
    <scope>NUCLEOTIDE SEQUENCE [LARGE SCALE GENOMIC DNA]</scope>
    <source>
        <strain evidence="3">KACC 12597</strain>
    </source>
</reference>
<keyword evidence="1" id="KW-0812">Transmembrane</keyword>
<accession>A0ABW4Y6Z1</accession>
<dbReference type="RefSeq" id="WP_386025533.1">
    <property type="nucleotide sequence ID" value="NZ_JBHUHX010000016.1"/>
</dbReference>
<dbReference type="EMBL" id="JBHUHX010000016">
    <property type="protein sequence ID" value="MFD2111804.1"/>
    <property type="molecule type" value="Genomic_DNA"/>
</dbReference>
<organism evidence="2 3">
    <name type="scientific">Thiorhodococcus fuscus</name>
    <dbReference type="NCBI Taxonomy" id="527200"/>
    <lineage>
        <taxon>Bacteria</taxon>
        <taxon>Pseudomonadati</taxon>
        <taxon>Pseudomonadota</taxon>
        <taxon>Gammaproteobacteria</taxon>
        <taxon>Chromatiales</taxon>
        <taxon>Chromatiaceae</taxon>
        <taxon>Thiorhodococcus</taxon>
    </lineage>
</organism>